<sequence>GLVESTRDALIIVEACNRDILTRMRRRLHEKEKKELRSGSVYVFDEKESGIKRWTDGRLWSPSRILGNFLVYRELAKKIAPRKSGGKRVEDETELRDIDKSSVLESNKGIFVFKYGGLIKKTIAIELNNTCQHLICYHTLEDIHLGLLHPPQAFMELSKIKLSPDIIKQHRFRKPIK</sequence>
<accession>A0A1Y1Y8V4</accession>
<evidence type="ECO:0000313" key="2">
    <source>
        <dbReference type="Proteomes" id="UP000193498"/>
    </source>
</evidence>
<reference evidence="1 2" key="1">
    <citation type="submission" date="2016-07" db="EMBL/GenBank/DDBJ databases">
        <title>Pervasive Adenine N6-methylation of Active Genes in Fungi.</title>
        <authorList>
            <consortium name="DOE Joint Genome Institute"/>
            <person name="Mondo S.J."/>
            <person name="Dannebaum R.O."/>
            <person name="Kuo R.C."/>
            <person name="Labutti K."/>
            <person name="Haridas S."/>
            <person name="Kuo A."/>
            <person name="Salamov A."/>
            <person name="Ahrendt S.R."/>
            <person name="Lipzen A."/>
            <person name="Sullivan W."/>
            <person name="Andreopoulos W.B."/>
            <person name="Clum A."/>
            <person name="Lindquist E."/>
            <person name="Daum C."/>
            <person name="Ramamoorthy G.K."/>
            <person name="Gryganskyi A."/>
            <person name="Culley D."/>
            <person name="Magnuson J.K."/>
            <person name="James T.Y."/>
            <person name="O'Malley M.A."/>
            <person name="Stajich J.E."/>
            <person name="Spatafora J.W."/>
            <person name="Visel A."/>
            <person name="Grigoriev I.V."/>
        </authorList>
    </citation>
    <scope>NUCLEOTIDE SEQUENCE [LARGE SCALE GENOMIC DNA]</scope>
    <source>
        <strain evidence="1 2">CBS 931.73</strain>
    </source>
</reference>
<comment type="caution">
    <text evidence="1">The sequence shown here is derived from an EMBL/GenBank/DDBJ whole genome shotgun (WGS) entry which is preliminary data.</text>
</comment>
<proteinExistence type="predicted"/>
<evidence type="ECO:0000313" key="1">
    <source>
        <dbReference type="EMBL" id="ORX94408.1"/>
    </source>
</evidence>
<feature type="non-terminal residue" evidence="1">
    <location>
        <position position="1"/>
    </location>
</feature>
<dbReference type="Proteomes" id="UP000193498">
    <property type="component" value="Unassembled WGS sequence"/>
</dbReference>
<protein>
    <recommendedName>
        <fullName evidence="3">Gti1/Pac2 family-domain-containing protein</fullName>
    </recommendedName>
</protein>
<dbReference type="OrthoDB" id="5572844at2759"/>
<gene>
    <name evidence="1" type="ORF">K493DRAFT_163365</name>
</gene>
<dbReference type="AlphaFoldDB" id="A0A1Y1Y8V4"/>
<dbReference type="PANTHER" id="PTHR28027:SF2">
    <property type="entry name" value="TRANSCRIPTIONAL REGULATOR MIT1"/>
    <property type="match status" value="1"/>
</dbReference>
<dbReference type="InterPro" id="IPR018608">
    <property type="entry name" value="Gti1/Pac2"/>
</dbReference>
<evidence type="ECO:0008006" key="3">
    <source>
        <dbReference type="Google" id="ProtNLM"/>
    </source>
</evidence>
<dbReference type="GO" id="GO:0003677">
    <property type="term" value="F:DNA binding"/>
    <property type="evidence" value="ECO:0007669"/>
    <property type="project" value="TreeGrafter"/>
</dbReference>
<dbReference type="PANTHER" id="PTHR28027">
    <property type="entry name" value="TRANSCRIPTIONAL REGULATOR MIT1"/>
    <property type="match status" value="1"/>
</dbReference>
<organism evidence="1 2">
    <name type="scientific">Basidiobolus meristosporus CBS 931.73</name>
    <dbReference type="NCBI Taxonomy" id="1314790"/>
    <lineage>
        <taxon>Eukaryota</taxon>
        <taxon>Fungi</taxon>
        <taxon>Fungi incertae sedis</taxon>
        <taxon>Zoopagomycota</taxon>
        <taxon>Entomophthoromycotina</taxon>
        <taxon>Basidiobolomycetes</taxon>
        <taxon>Basidiobolales</taxon>
        <taxon>Basidiobolaceae</taxon>
        <taxon>Basidiobolus</taxon>
    </lineage>
</organism>
<feature type="non-terminal residue" evidence="1">
    <location>
        <position position="177"/>
    </location>
</feature>
<name>A0A1Y1Y8V4_9FUNG</name>
<dbReference type="EMBL" id="MCFE01000205">
    <property type="protein sequence ID" value="ORX94408.1"/>
    <property type="molecule type" value="Genomic_DNA"/>
</dbReference>
<keyword evidence="2" id="KW-1185">Reference proteome</keyword>
<dbReference type="InParanoid" id="A0A1Y1Y8V4"/>
<dbReference type="Pfam" id="PF09729">
    <property type="entry name" value="Gti1_Pac2"/>
    <property type="match status" value="2"/>
</dbReference>